<dbReference type="GO" id="GO:0047661">
    <property type="term" value="F:amino-acid racemase activity"/>
    <property type="evidence" value="ECO:0007669"/>
    <property type="project" value="InterPro"/>
</dbReference>
<dbReference type="PANTHER" id="PTHR28047:SF5">
    <property type="entry name" value="PROTEIN DCG1"/>
    <property type="match status" value="1"/>
</dbReference>
<dbReference type="InterPro" id="IPR052186">
    <property type="entry name" value="Hydantoin_racemase-like"/>
</dbReference>
<comment type="similarity">
    <text evidence="1">Belongs to the HyuE racemase family.</text>
</comment>
<protein>
    <submittedName>
        <fullName evidence="2">Asp/Glu racemase</fullName>
    </submittedName>
</protein>
<accession>A0A2P5SVG3</accession>
<sequence>MHLIQVINPNTSIDITEIINQTANNLKSDYIDISVISPTKGGVPSIEGNFDVAIANIGVLDQVKIGELQGVQGHVIACFSDPGLLAAREIAVKPVIGMAEAAMHIATLLATKFSIITTLPRTLMITKQLLQQYGLIHHCSAIHNVDFSVLELVSKQEQAKEKIIECCIESKMKDGIGAIILGCAAMSNLAPLLMQELRIPVIDGISAAINIVELLIKSGLSTSKYGDLDFPSKKTLSGIFQYLN</sequence>
<evidence type="ECO:0000313" key="2">
    <source>
        <dbReference type="EMBL" id="PPI86310.1"/>
    </source>
</evidence>
<proteinExistence type="inferred from homology"/>
<dbReference type="RefSeq" id="WP_136130375.1">
    <property type="nucleotide sequence ID" value="NZ_PDKU01000005.1"/>
</dbReference>
<comment type="caution">
    <text evidence="2">The sequence shown here is derived from an EMBL/GenBank/DDBJ whole genome shotgun (WGS) entry which is preliminary data.</text>
</comment>
<dbReference type="PANTHER" id="PTHR28047">
    <property type="entry name" value="PROTEIN DCG1"/>
    <property type="match status" value="1"/>
</dbReference>
<keyword evidence="3" id="KW-1185">Reference proteome</keyword>
<dbReference type="AlphaFoldDB" id="A0A2P5SVG3"/>
<dbReference type="OrthoDB" id="9791723at2"/>
<dbReference type="InterPro" id="IPR053714">
    <property type="entry name" value="Iso_Racemase_Enz_sf"/>
</dbReference>
<reference evidence="2 3" key="1">
    <citation type="journal article" date="2018" name="Genome Biol. Evol.">
        <title>Cladogenesis and Genomic Streamlining in Extracellular Endosymbionts of Tropical Stink Bugs.</title>
        <authorList>
            <person name="Otero-Bravo A."/>
            <person name="Goffredi S."/>
            <person name="Sabree Z.L."/>
        </authorList>
    </citation>
    <scope>NUCLEOTIDE SEQUENCE [LARGE SCALE GENOMIC DNA]</scope>
    <source>
        <strain evidence="2 3">SoEL</strain>
    </source>
</reference>
<dbReference type="InterPro" id="IPR015942">
    <property type="entry name" value="Asp/Glu/hydantoin_racemase"/>
</dbReference>
<dbReference type="Pfam" id="PF01177">
    <property type="entry name" value="Asp_Glu_race"/>
    <property type="match status" value="1"/>
</dbReference>
<gene>
    <name evidence="2" type="ORF">CRV10_03070</name>
</gene>
<evidence type="ECO:0000313" key="3">
    <source>
        <dbReference type="Proteomes" id="UP000296144"/>
    </source>
</evidence>
<dbReference type="Gene3D" id="3.40.50.12500">
    <property type="match status" value="1"/>
</dbReference>
<dbReference type="EMBL" id="PDKU01000005">
    <property type="protein sequence ID" value="PPI86310.1"/>
    <property type="molecule type" value="Genomic_DNA"/>
</dbReference>
<dbReference type="Proteomes" id="UP000296144">
    <property type="component" value="Unassembled WGS sequence"/>
</dbReference>
<evidence type="ECO:0000256" key="1">
    <source>
        <dbReference type="ARBA" id="ARBA00038414"/>
    </source>
</evidence>
<organism evidence="2 3">
    <name type="scientific">Candidatus Pantoea edessiphila</name>
    <dbReference type="NCBI Taxonomy" id="2044610"/>
    <lineage>
        <taxon>Bacteria</taxon>
        <taxon>Pseudomonadati</taxon>
        <taxon>Pseudomonadota</taxon>
        <taxon>Gammaproteobacteria</taxon>
        <taxon>Enterobacterales</taxon>
        <taxon>Erwiniaceae</taxon>
        <taxon>Pantoea</taxon>
    </lineage>
</organism>
<name>A0A2P5SVG3_9GAMM</name>